<keyword evidence="2 5" id="KW-0547">Nucleotide-binding</keyword>
<dbReference type="GO" id="GO:0005524">
    <property type="term" value="F:ATP binding"/>
    <property type="evidence" value="ECO:0007669"/>
    <property type="project" value="UniProtKB-UniRule"/>
</dbReference>
<dbReference type="InterPro" id="IPR000719">
    <property type="entry name" value="Prot_kinase_dom"/>
</dbReference>
<dbReference type="EMBL" id="JAYWIO010000006">
    <property type="protein sequence ID" value="KAK7257101.1"/>
    <property type="molecule type" value="Genomic_DNA"/>
</dbReference>
<accession>A0AAN9EIY1</accession>
<keyword evidence="1" id="KW-0808">Transferase</keyword>
<evidence type="ECO:0000256" key="3">
    <source>
        <dbReference type="ARBA" id="ARBA00022777"/>
    </source>
</evidence>
<dbReference type="SUPFAM" id="SSF56112">
    <property type="entry name" value="Protein kinase-like (PK-like)"/>
    <property type="match status" value="1"/>
</dbReference>
<dbReference type="PROSITE" id="PS00107">
    <property type="entry name" value="PROTEIN_KINASE_ATP"/>
    <property type="match status" value="1"/>
</dbReference>
<dbReference type="PANTHER" id="PTHR47973">
    <property type="entry name" value="CYSTEINE-RICH RECEPTOR-LIKE PROTEIN KINASE 3"/>
    <property type="match status" value="1"/>
</dbReference>
<dbReference type="InterPro" id="IPR011009">
    <property type="entry name" value="Kinase-like_dom_sf"/>
</dbReference>
<evidence type="ECO:0000256" key="4">
    <source>
        <dbReference type="ARBA" id="ARBA00022840"/>
    </source>
</evidence>
<dbReference type="InterPro" id="IPR052059">
    <property type="entry name" value="CR_Ser/Thr_kinase"/>
</dbReference>
<keyword evidence="4 5" id="KW-0067">ATP-binding</keyword>
<dbReference type="Gene3D" id="3.30.200.20">
    <property type="entry name" value="Phosphorylase Kinase, domain 1"/>
    <property type="match status" value="1"/>
</dbReference>
<name>A0AAN9EIY1_CROPI</name>
<dbReference type="Pfam" id="PF00069">
    <property type="entry name" value="Pkinase"/>
    <property type="match status" value="1"/>
</dbReference>
<comment type="caution">
    <text evidence="7">The sequence shown here is derived from an EMBL/GenBank/DDBJ whole genome shotgun (WGS) entry which is preliminary data.</text>
</comment>
<evidence type="ECO:0000256" key="2">
    <source>
        <dbReference type="ARBA" id="ARBA00022741"/>
    </source>
</evidence>
<keyword evidence="3" id="KW-0418">Kinase</keyword>
<dbReference type="PROSITE" id="PS50011">
    <property type="entry name" value="PROTEIN_KINASE_DOM"/>
    <property type="match status" value="1"/>
</dbReference>
<dbReference type="InterPro" id="IPR017441">
    <property type="entry name" value="Protein_kinase_ATP_BS"/>
</dbReference>
<keyword evidence="8" id="KW-1185">Reference proteome</keyword>
<proteinExistence type="predicted"/>
<evidence type="ECO:0000313" key="8">
    <source>
        <dbReference type="Proteomes" id="UP001372338"/>
    </source>
</evidence>
<feature type="binding site" evidence="5">
    <location>
        <position position="172"/>
    </location>
    <ligand>
        <name>ATP</name>
        <dbReference type="ChEBI" id="CHEBI:30616"/>
    </ligand>
</feature>
<evidence type="ECO:0000259" key="6">
    <source>
        <dbReference type="PROSITE" id="PS50011"/>
    </source>
</evidence>
<dbReference type="Proteomes" id="UP001372338">
    <property type="component" value="Unassembled WGS sequence"/>
</dbReference>
<organism evidence="7 8">
    <name type="scientific">Crotalaria pallida</name>
    <name type="common">Smooth rattlebox</name>
    <name type="synonym">Crotalaria striata</name>
    <dbReference type="NCBI Taxonomy" id="3830"/>
    <lineage>
        <taxon>Eukaryota</taxon>
        <taxon>Viridiplantae</taxon>
        <taxon>Streptophyta</taxon>
        <taxon>Embryophyta</taxon>
        <taxon>Tracheophyta</taxon>
        <taxon>Spermatophyta</taxon>
        <taxon>Magnoliopsida</taxon>
        <taxon>eudicotyledons</taxon>
        <taxon>Gunneridae</taxon>
        <taxon>Pentapetalae</taxon>
        <taxon>rosids</taxon>
        <taxon>fabids</taxon>
        <taxon>Fabales</taxon>
        <taxon>Fabaceae</taxon>
        <taxon>Papilionoideae</taxon>
        <taxon>50 kb inversion clade</taxon>
        <taxon>genistoids sensu lato</taxon>
        <taxon>core genistoids</taxon>
        <taxon>Crotalarieae</taxon>
        <taxon>Crotalaria</taxon>
    </lineage>
</organism>
<dbReference type="AlphaFoldDB" id="A0AAN9EIY1"/>
<gene>
    <name evidence="7" type="ORF">RIF29_30828</name>
</gene>
<sequence length="208" mass="22639">MGRVGFSWSHSPSPAAIRAKSTHCSIWISQGHKAFSSQPFEVSNSLLSSDLTLLLHPSGLLLFSNSLLRLSLSVPISSQALSLVLTPPLFGSIAVARRRSRPSPIASLWVLFDLGFCDILGATELKGPVNYRYKDLKSATKNFSDENKLGEGGFGDVYKGTLKNGKVVAVKKLLLGPSSKTDEHFESEVKLISNVHHRNLVRLLVINS</sequence>
<evidence type="ECO:0000256" key="1">
    <source>
        <dbReference type="ARBA" id="ARBA00022679"/>
    </source>
</evidence>
<evidence type="ECO:0000256" key="5">
    <source>
        <dbReference type="PROSITE-ProRule" id="PRU10141"/>
    </source>
</evidence>
<evidence type="ECO:0000313" key="7">
    <source>
        <dbReference type="EMBL" id="KAK7257101.1"/>
    </source>
</evidence>
<dbReference type="FunFam" id="3.30.200.20:FF:000162">
    <property type="entry name" value="Adenine nucleotide alpha hydrolase-like domain kinase"/>
    <property type="match status" value="1"/>
</dbReference>
<reference evidence="7 8" key="1">
    <citation type="submission" date="2024-01" db="EMBL/GenBank/DDBJ databases">
        <title>The genomes of 5 underutilized Papilionoideae crops provide insights into root nodulation and disease resistanc.</title>
        <authorList>
            <person name="Yuan L."/>
        </authorList>
    </citation>
    <scope>NUCLEOTIDE SEQUENCE [LARGE SCALE GENOMIC DNA]</scope>
    <source>
        <strain evidence="7">ZHUSHIDOU_FW_LH</strain>
        <tissue evidence="7">Leaf</tissue>
    </source>
</reference>
<dbReference type="GO" id="GO:0004672">
    <property type="term" value="F:protein kinase activity"/>
    <property type="evidence" value="ECO:0007669"/>
    <property type="project" value="InterPro"/>
</dbReference>
<protein>
    <recommendedName>
        <fullName evidence="6">Protein kinase domain-containing protein</fullName>
    </recommendedName>
</protein>
<feature type="domain" description="Protein kinase" evidence="6">
    <location>
        <begin position="143"/>
        <end position="208"/>
    </location>
</feature>